<feature type="transmembrane region" description="Helical" evidence="18">
    <location>
        <begin position="451"/>
        <end position="479"/>
    </location>
</feature>
<dbReference type="GO" id="GO:0016020">
    <property type="term" value="C:membrane"/>
    <property type="evidence" value="ECO:0007669"/>
    <property type="project" value="UniProtKB-SubCell"/>
</dbReference>
<dbReference type="InterPro" id="IPR000719">
    <property type="entry name" value="Prot_kinase_dom"/>
</dbReference>
<evidence type="ECO:0000256" key="2">
    <source>
        <dbReference type="ARBA" id="ARBA00022527"/>
    </source>
</evidence>
<evidence type="ECO:0000256" key="5">
    <source>
        <dbReference type="ARBA" id="ARBA00022692"/>
    </source>
</evidence>
<evidence type="ECO:0000256" key="16">
    <source>
        <dbReference type="ARBA" id="ARBA00048679"/>
    </source>
</evidence>
<dbReference type="AlphaFoldDB" id="A0A1J6KY35"/>
<organism evidence="22 23">
    <name type="scientific">Nicotiana attenuata</name>
    <name type="common">Coyote tobacco</name>
    <dbReference type="NCBI Taxonomy" id="49451"/>
    <lineage>
        <taxon>Eukaryota</taxon>
        <taxon>Viridiplantae</taxon>
        <taxon>Streptophyta</taxon>
        <taxon>Embryophyta</taxon>
        <taxon>Tracheophyta</taxon>
        <taxon>Spermatophyta</taxon>
        <taxon>Magnoliopsida</taxon>
        <taxon>eudicotyledons</taxon>
        <taxon>Gunneridae</taxon>
        <taxon>Pentapetalae</taxon>
        <taxon>asterids</taxon>
        <taxon>lamiids</taxon>
        <taxon>Solanales</taxon>
        <taxon>Solanaceae</taxon>
        <taxon>Nicotianoideae</taxon>
        <taxon>Nicotianeae</taxon>
        <taxon>Nicotiana</taxon>
    </lineage>
</organism>
<keyword evidence="23" id="KW-1185">Reference proteome</keyword>
<dbReference type="InterPro" id="IPR001480">
    <property type="entry name" value="Bulb-type_lectin_dom"/>
</dbReference>
<comment type="similarity">
    <text evidence="17">Belongs to the protein kinase superfamily. Ser/Thr protein kinase family.</text>
</comment>
<protein>
    <recommendedName>
        <fullName evidence="17">Receptor-like serine/threonine-protein kinase</fullName>
        <ecNumber evidence="17">2.7.11.1</ecNumber>
    </recommendedName>
</protein>
<feature type="chain" id="PRO_5012611166" description="Receptor-like serine/threonine-protein kinase" evidence="19">
    <location>
        <begin position="25"/>
        <end position="767"/>
    </location>
</feature>
<feature type="domain" description="Bulb-type lectin" evidence="21">
    <location>
        <begin position="27"/>
        <end position="150"/>
    </location>
</feature>
<dbReference type="EMBL" id="MJEQ01002351">
    <property type="protein sequence ID" value="OIT27587.1"/>
    <property type="molecule type" value="Genomic_DNA"/>
</dbReference>
<reference evidence="22" key="1">
    <citation type="submission" date="2016-11" db="EMBL/GenBank/DDBJ databases">
        <title>The genome of Nicotiana attenuata.</title>
        <authorList>
            <person name="Xu S."/>
            <person name="Brockmoeller T."/>
            <person name="Gaquerel E."/>
            <person name="Navarro A."/>
            <person name="Kuhl H."/>
            <person name="Gase K."/>
            <person name="Ling Z."/>
            <person name="Zhou W."/>
            <person name="Kreitzer C."/>
            <person name="Stanke M."/>
            <person name="Tang H."/>
            <person name="Lyons E."/>
            <person name="Pandey P."/>
            <person name="Pandey S.P."/>
            <person name="Timmermann B."/>
            <person name="Baldwin I.T."/>
        </authorList>
    </citation>
    <scope>NUCLEOTIDE SEQUENCE [LARGE SCALE GENOMIC DNA]</scope>
    <source>
        <strain evidence="22">UT</strain>
    </source>
</reference>
<dbReference type="GO" id="GO:0030246">
    <property type="term" value="F:carbohydrate binding"/>
    <property type="evidence" value="ECO:0007669"/>
    <property type="project" value="UniProtKB-KW"/>
</dbReference>
<accession>A0A1J6KY35</accession>
<evidence type="ECO:0000256" key="15">
    <source>
        <dbReference type="ARBA" id="ARBA00047899"/>
    </source>
</evidence>
<dbReference type="GO" id="GO:0106310">
    <property type="term" value="F:protein serine kinase activity"/>
    <property type="evidence" value="ECO:0007669"/>
    <property type="project" value="RHEA"/>
</dbReference>
<keyword evidence="8 17" id="KW-0418">Kinase</keyword>
<dbReference type="Gene3D" id="2.90.10.10">
    <property type="entry name" value="Bulb-type lectin domain"/>
    <property type="match status" value="2"/>
</dbReference>
<keyword evidence="5 18" id="KW-0812">Transmembrane</keyword>
<keyword evidence="12" id="KW-1015">Disulfide bond</keyword>
<dbReference type="Pfam" id="PF01453">
    <property type="entry name" value="B_lectin"/>
    <property type="match status" value="1"/>
</dbReference>
<comment type="catalytic activity">
    <reaction evidence="15 17">
        <text>L-threonyl-[protein] + ATP = O-phospho-L-threonyl-[protein] + ADP + H(+)</text>
        <dbReference type="Rhea" id="RHEA:46608"/>
        <dbReference type="Rhea" id="RHEA-COMP:11060"/>
        <dbReference type="Rhea" id="RHEA-COMP:11605"/>
        <dbReference type="ChEBI" id="CHEBI:15378"/>
        <dbReference type="ChEBI" id="CHEBI:30013"/>
        <dbReference type="ChEBI" id="CHEBI:30616"/>
        <dbReference type="ChEBI" id="CHEBI:61977"/>
        <dbReference type="ChEBI" id="CHEBI:456216"/>
        <dbReference type="EC" id="2.7.11.1"/>
    </reaction>
</comment>
<dbReference type="Gene3D" id="1.10.510.10">
    <property type="entry name" value="Transferase(Phosphotransferase) domain 1"/>
    <property type="match status" value="1"/>
</dbReference>
<evidence type="ECO:0000259" key="21">
    <source>
        <dbReference type="PROSITE" id="PS50927"/>
    </source>
</evidence>
<keyword evidence="3" id="KW-0245">EGF-like domain</keyword>
<keyword evidence="9 17" id="KW-0067">ATP-binding</keyword>
<dbReference type="PROSITE" id="PS50011">
    <property type="entry name" value="PROTEIN_KINASE_DOM"/>
    <property type="match status" value="1"/>
</dbReference>
<comment type="subcellular location">
    <subcellularLocation>
        <location evidence="1">Membrane</location>
        <topology evidence="1">Single-pass membrane protein</topology>
    </subcellularLocation>
</comment>
<dbReference type="GO" id="GO:0005524">
    <property type="term" value="F:ATP binding"/>
    <property type="evidence" value="ECO:0007669"/>
    <property type="project" value="UniProtKB-KW"/>
</dbReference>
<comment type="caution">
    <text evidence="22">The sequence shown here is derived from an EMBL/GenBank/DDBJ whole genome shotgun (WGS) entry which is preliminary data.</text>
</comment>
<dbReference type="SMART" id="SM00108">
    <property type="entry name" value="B_lectin"/>
    <property type="match status" value="1"/>
</dbReference>
<keyword evidence="11 18" id="KW-0472">Membrane</keyword>
<dbReference type="EC" id="2.7.11.1" evidence="17"/>
<dbReference type="Gene3D" id="3.30.200.20">
    <property type="entry name" value="Phosphorylase Kinase, domain 1"/>
    <property type="match status" value="1"/>
</dbReference>
<evidence type="ECO:0000256" key="7">
    <source>
        <dbReference type="ARBA" id="ARBA00022741"/>
    </source>
</evidence>
<evidence type="ECO:0000256" key="3">
    <source>
        <dbReference type="ARBA" id="ARBA00022536"/>
    </source>
</evidence>
<evidence type="ECO:0000256" key="18">
    <source>
        <dbReference type="SAM" id="Phobius"/>
    </source>
</evidence>
<dbReference type="PANTHER" id="PTHR47976">
    <property type="entry name" value="G-TYPE LECTIN S-RECEPTOR-LIKE SERINE/THREONINE-PROTEIN KINASE SD2-5"/>
    <property type="match status" value="1"/>
</dbReference>
<dbReference type="OMA" id="FRENSCW"/>
<dbReference type="GO" id="GO:0004674">
    <property type="term" value="F:protein serine/threonine kinase activity"/>
    <property type="evidence" value="ECO:0007669"/>
    <property type="project" value="UniProtKB-KW"/>
</dbReference>
<evidence type="ECO:0000256" key="8">
    <source>
        <dbReference type="ARBA" id="ARBA00022777"/>
    </source>
</evidence>
<sequence>MAKMNLLIHFLLICFVLLPNFALSQTKNEVKIGSLLIAGDDKVSAWISPSGDFAFGFQQLGNEDQFLVSIWYNKISEKTIVWYANGDNPAPKGSRIELVADRGLVLTSPQQQETLISDPLIGTVAYGSMKDTGNFVLVNKNSESLWQSFNQSKDTILPSQEFGEGFKLSSRRSETNFSRGRFLLRMFQNGNIGIATVNLPSEYINENFYLLRSFDQLNATNYQLKFNESGQIFHLVNNSQEVVLSKGEIGSSTRFYHRATLNFDGVFTLYQYPKEPKGNGVWSAVWSIPDNICYSFPTERGSGVCGYNRICRLSIDKRPDCQCPRAFSLVDPEDDYKGCIPDFIQDCGDNQDNAENQLEMETVTNIDWPTSDYELLQPLDEEKCKNACLNDCICAVSVFRENSCWKKKLPLSNGRVDNRVNSKAFIKRRKGNIAVESPNSREPKKKNQDTIILIISVFLGSSVFVNCLLLGVLSLRFLLVYRNKSSTFDRNESSMDQTLRYFSYKELSKATEGFKEELGRGAFGIVYKGIVEIGSQETGSGPHRLLVYEFLNNGTLASFLFGDIKLTWNQRTQVALGIARGLMYLHDECSTQIIHCDIKPQNILLDNQYDPRISDFGLAKLLRMDQSETQTAIRGTKGYVAPEWFRNMPITVKADVYSFGVLLLEIICCRRNVDIEAGEEKAILTSWAYDCYQEGTIYQLVENDSDAIGDRKKLERFLMVAIWCIQEDPSLRPTMKNVVLMLEEIVEVAAPPCPNPFRTDNSLLDAV</sequence>
<dbReference type="InterPro" id="IPR008271">
    <property type="entry name" value="Ser/Thr_kinase_AS"/>
</dbReference>
<gene>
    <name evidence="22" type="primary">LECRK2_0</name>
    <name evidence="22" type="ORF">A4A49_21572</name>
</gene>
<dbReference type="PROSITE" id="PS50927">
    <property type="entry name" value="BULB_LECTIN"/>
    <property type="match status" value="1"/>
</dbReference>
<dbReference type="Gramene" id="OIT27587">
    <property type="protein sequence ID" value="OIT27587"/>
    <property type="gene ID" value="A4A49_21572"/>
</dbReference>
<dbReference type="Proteomes" id="UP000187609">
    <property type="component" value="Unassembled WGS sequence"/>
</dbReference>
<evidence type="ECO:0000256" key="9">
    <source>
        <dbReference type="ARBA" id="ARBA00022840"/>
    </source>
</evidence>
<dbReference type="PIRSF" id="PIRSF000641">
    <property type="entry name" value="SRK"/>
    <property type="match status" value="1"/>
</dbReference>
<keyword evidence="14" id="KW-0325">Glycoprotein</keyword>
<feature type="signal peptide" evidence="19">
    <location>
        <begin position="1"/>
        <end position="24"/>
    </location>
</feature>
<dbReference type="InterPro" id="IPR024171">
    <property type="entry name" value="SRK-like_kinase"/>
</dbReference>
<keyword evidence="2 17" id="KW-0723">Serine/threonine-protein kinase</keyword>
<dbReference type="SMART" id="SM00220">
    <property type="entry name" value="S_TKc"/>
    <property type="match status" value="1"/>
</dbReference>
<dbReference type="InterPro" id="IPR051343">
    <property type="entry name" value="G-type_lectin_kinases/EP1-like"/>
</dbReference>
<evidence type="ECO:0000256" key="6">
    <source>
        <dbReference type="ARBA" id="ARBA00022729"/>
    </source>
</evidence>
<dbReference type="InterPro" id="IPR011009">
    <property type="entry name" value="Kinase-like_dom_sf"/>
</dbReference>
<evidence type="ECO:0000259" key="20">
    <source>
        <dbReference type="PROSITE" id="PS50011"/>
    </source>
</evidence>
<dbReference type="PANTHER" id="PTHR47976:SF15">
    <property type="entry name" value="G-TYPE LECTIN S-RECEPTOR-LIKE SERINE_THREONINE-PROTEIN KINASE RLK1"/>
    <property type="match status" value="1"/>
</dbReference>
<comment type="catalytic activity">
    <reaction evidence="16 17">
        <text>L-seryl-[protein] + ATP = O-phospho-L-seryl-[protein] + ADP + H(+)</text>
        <dbReference type="Rhea" id="RHEA:17989"/>
        <dbReference type="Rhea" id="RHEA-COMP:9863"/>
        <dbReference type="Rhea" id="RHEA-COMP:11604"/>
        <dbReference type="ChEBI" id="CHEBI:15378"/>
        <dbReference type="ChEBI" id="CHEBI:29999"/>
        <dbReference type="ChEBI" id="CHEBI:30616"/>
        <dbReference type="ChEBI" id="CHEBI:83421"/>
        <dbReference type="ChEBI" id="CHEBI:456216"/>
        <dbReference type="EC" id="2.7.11.1"/>
    </reaction>
</comment>
<evidence type="ECO:0000256" key="4">
    <source>
        <dbReference type="ARBA" id="ARBA00022679"/>
    </source>
</evidence>
<dbReference type="InterPro" id="IPR036426">
    <property type="entry name" value="Bulb-type_lectin_dom_sf"/>
</dbReference>
<dbReference type="SMR" id="A0A1J6KY35"/>
<evidence type="ECO:0000256" key="17">
    <source>
        <dbReference type="PIRNR" id="PIRNR000641"/>
    </source>
</evidence>
<evidence type="ECO:0000256" key="11">
    <source>
        <dbReference type="ARBA" id="ARBA00023136"/>
    </source>
</evidence>
<keyword evidence="13" id="KW-0675">Receptor</keyword>
<evidence type="ECO:0000256" key="1">
    <source>
        <dbReference type="ARBA" id="ARBA00004167"/>
    </source>
</evidence>
<dbReference type="STRING" id="49451.A0A1J6KY35"/>
<dbReference type="SUPFAM" id="SSF51110">
    <property type="entry name" value="alpha-D-mannose-specific plant lectins"/>
    <property type="match status" value="1"/>
</dbReference>
<feature type="domain" description="Protein kinase" evidence="20">
    <location>
        <begin position="453"/>
        <end position="746"/>
    </location>
</feature>
<evidence type="ECO:0000313" key="22">
    <source>
        <dbReference type="EMBL" id="OIT27587.1"/>
    </source>
</evidence>
<dbReference type="SUPFAM" id="SSF56112">
    <property type="entry name" value="Protein kinase-like (PK-like)"/>
    <property type="match status" value="1"/>
</dbReference>
<evidence type="ECO:0000256" key="19">
    <source>
        <dbReference type="SAM" id="SignalP"/>
    </source>
</evidence>
<name>A0A1J6KY35_NICAT</name>
<keyword evidence="4 17" id="KW-0808">Transferase</keyword>
<dbReference type="Pfam" id="PF00069">
    <property type="entry name" value="Pkinase"/>
    <property type="match status" value="1"/>
</dbReference>
<keyword evidence="6 19" id="KW-0732">Signal</keyword>
<keyword evidence="7 17" id="KW-0547">Nucleotide-binding</keyword>
<evidence type="ECO:0000256" key="14">
    <source>
        <dbReference type="ARBA" id="ARBA00023180"/>
    </source>
</evidence>
<evidence type="ECO:0000313" key="23">
    <source>
        <dbReference type="Proteomes" id="UP000187609"/>
    </source>
</evidence>
<dbReference type="FunFam" id="2.90.10.10:FF:000013">
    <property type="entry name" value="G-type lectin S-receptor-like serine/threonine-protein kinase LECRK1"/>
    <property type="match status" value="1"/>
</dbReference>
<keyword evidence="10 18" id="KW-1133">Transmembrane helix</keyword>
<dbReference type="FunFam" id="1.10.510.10:FF:000237">
    <property type="entry name" value="G-type lectin S-receptor-like serine/threonine-protein kinase"/>
    <property type="match status" value="1"/>
</dbReference>
<evidence type="ECO:0000256" key="10">
    <source>
        <dbReference type="ARBA" id="ARBA00022989"/>
    </source>
</evidence>
<evidence type="ECO:0000256" key="13">
    <source>
        <dbReference type="ARBA" id="ARBA00023170"/>
    </source>
</evidence>
<dbReference type="PROSITE" id="PS00108">
    <property type="entry name" value="PROTEIN_KINASE_ST"/>
    <property type="match status" value="1"/>
</dbReference>
<evidence type="ECO:0000256" key="12">
    <source>
        <dbReference type="ARBA" id="ARBA00023157"/>
    </source>
</evidence>
<proteinExistence type="inferred from homology"/>